<dbReference type="InterPro" id="IPR014756">
    <property type="entry name" value="Ig_E-set"/>
</dbReference>
<proteinExistence type="inferred from homology"/>
<evidence type="ECO:0000313" key="8">
    <source>
        <dbReference type="Proteomes" id="UP000320055"/>
    </source>
</evidence>
<dbReference type="SUPFAM" id="SSF51011">
    <property type="entry name" value="Glycosyl hydrolase domain"/>
    <property type="match status" value="1"/>
</dbReference>
<gene>
    <name evidence="7" type="primary">glgX</name>
    <name evidence="7" type="ORF">H1P_170012</name>
</gene>
<protein>
    <submittedName>
        <fullName evidence="7">Glycogen operon protein GlgX homolog</fullName>
        <ecNumber evidence="7">3.2.1.-</ecNumber>
    </submittedName>
</protein>
<evidence type="ECO:0000256" key="4">
    <source>
        <dbReference type="ARBA" id="ARBA00023295"/>
    </source>
</evidence>
<dbReference type="EMBL" id="CAACVJ010000079">
    <property type="protein sequence ID" value="VEP12879.1"/>
    <property type="molecule type" value="Genomic_DNA"/>
</dbReference>
<dbReference type="Pfam" id="PF00128">
    <property type="entry name" value="Alpha-amylase"/>
    <property type="match status" value="1"/>
</dbReference>
<organism evidence="7 8">
    <name type="scientific">Hyella patelloides LEGE 07179</name>
    <dbReference type="NCBI Taxonomy" id="945734"/>
    <lineage>
        <taxon>Bacteria</taxon>
        <taxon>Bacillati</taxon>
        <taxon>Cyanobacteriota</taxon>
        <taxon>Cyanophyceae</taxon>
        <taxon>Pleurocapsales</taxon>
        <taxon>Hyellaceae</taxon>
        <taxon>Hyella</taxon>
    </lineage>
</organism>
<comment type="similarity">
    <text evidence="1">Belongs to the glycosyl hydrolase 13 family.</text>
</comment>
<keyword evidence="3" id="KW-0809">Transit peptide</keyword>
<evidence type="ECO:0000256" key="3">
    <source>
        <dbReference type="ARBA" id="ARBA00022946"/>
    </source>
</evidence>
<dbReference type="InterPro" id="IPR011837">
    <property type="entry name" value="Glycogen_debranch_GlgX"/>
</dbReference>
<dbReference type="EC" id="3.2.1.-" evidence="7"/>
<dbReference type="NCBIfam" id="TIGR02100">
    <property type="entry name" value="glgX_debranch"/>
    <property type="match status" value="1"/>
</dbReference>
<dbReference type="SUPFAM" id="SSF81296">
    <property type="entry name" value="E set domains"/>
    <property type="match status" value="1"/>
</dbReference>
<dbReference type="InterPro" id="IPR044505">
    <property type="entry name" value="GlgX_Isoamylase_N_E_set"/>
</dbReference>
<dbReference type="AlphaFoldDB" id="A0A563VN69"/>
<feature type="compositionally biased region" description="Basic and acidic residues" evidence="5">
    <location>
        <begin position="8"/>
        <end position="22"/>
    </location>
</feature>
<dbReference type="InterPro" id="IPR048650">
    <property type="entry name" value="ISOA1-3-like_C"/>
</dbReference>
<evidence type="ECO:0000313" key="7">
    <source>
        <dbReference type="EMBL" id="VEP12879.1"/>
    </source>
</evidence>
<dbReference type="Gene3D" id="2.60.40.1180">
    <property type="entry name" value="Golgi alpha-mannosidase II"/>
    <property type="match status" value="1"/>
</dbReference>
<dbReference type="Proteomes" id="UP000320055">
    <property type="component" value="Unassembled WGS sequence"/>
</dbReference>
<dbReference type="SUPFAM" id="SSF51445">
    <property type="entry name" value="(Trans)glycosidases"/>
    <property type="match status" value="1"/>
</dbReference>
<evidence type="ECO:0000259" key="6">
    <source>
        <dbReference type="SMART" id="SM00642"/>
    </source>
</evidence>
<evidence type="ECO:0000256" key="2">
    <source>
        <dbReference type="ARBA" id="ARBA00022801"/>
    </source>
</evidence>
<dbReference type="InterPro" id="IPR004193">
    <property type="entry name" value="Glyco_hydro_13_N"/>
</dbReference>
<dbReference type="CDD" id="cd11326">
    <property type="entry name" value="AmyAc_Glg_debranch"/>
    <property type="match status" value="1"/>
</dbReference>
<feature type="domain" description="Glycosyl hydrolase family 13 catalytic" evidence="6">
    <location>
        <begin position="144"/>
        <end position="582"/>
    </location>
</feature>
<sequence length="703" mass="79741">MIATTKTNQEKITADKSIEPGRTHPLGATPDCNGVNFSLFSEHATSVELLIFDRPNDHQPSQIIKLNPKTNKTFHFWHVYVQGLKPKAGYAYRVDGPQDLHGSGHRFNKNKVLIDPYSKGNSHDLWNRIDALGDKDNLTTSMRSAVIDLDDYDWQGDRPLGRPISSSIIYEMHVGGLTKSASSNCKYPGTFAGVIEKIPYLKELGITAVELLPIFDFDQQETLREVDGKPLTNYWGYDPHSFFAPETSYCYDPKETSPITQFRDMVKALHKEGIEVILDVVFNHTSEGNHEGPTINFRGIDNSIYYHLVSFDKQYYMDYSGCGNTVNCNHPMVDKLIVECLEFWVREMHVDGFRFDEGSILSRGLDGAPMVNPAVLWHIETSGTLADTKMIAEAWDAGGLYQIGYFPGYRYAEWNGRYRDDIRKFVKGDPGLVGAVANRLAGSADLYEYNGRTPINGINFITCHDGFTLNDLVSYNYKHNEANGEGNRDGIDENLSWNCGIEGETDNPEVQALRKRQIKNFAAILLLSQGIPMILGGDEFGRTQKGNNNGYCQDNEINWFDWNLIYKNAEIFRFFKSMIAFRKRYGSLCRRGFFNGETNERGLADISWHGCQLYQPGWDDSNSRALAYTLAGFDGAVDIHVMLNMHWESLEFEIPPIPDRNWFKVVDTAQESPLDILEPCREVLIQDNRYQVSDRSIAVLISQ</sequence>
<evidence type="ECO:0000256" key="5">
    <source>
        <dbReference type="SAM" id="MobiDB-lite"/>
    </source>
</evidence>
<accession>A0A563VN69</accession>
<dbReference type="InterPro" id="IPR006047">
    <property type="entry name" value="GH13_cat_dom"/>
</dbReference>
<dbReference type="Gene3D" id="2.60.40.10">
    <property type="entry name" value="Immunoglobulins"/>
    <property type="match status" value="1"/>
</dbReference>
<keyword evidence="4 7" id="KW-0326">Glycosidase</keyword>
<dbReference type="CDD" id="cd02856">
    <property type="entry name" value="E_set_GDE_Isoamylase_N"/>
    <property type="match status" value="1"/>
</dbReference>
<dbReference type="Gene3D" id="3.20.20.80">
    <property type="entry name" value="Glycosidases"/>
    <property type="match status" value="1"/>
</dbReference>
<dbReference type="Pfam" id="PF02922">
    <property type="entry name" value="CBM_48"/>
    <property type="match status" value="1"/>
</dbReference>
<dbReference type="InterPro" id="IPR013780">
    <property type="entry name" value="Glyco_hydro_b"/>
</dbReference>
<dbReference type="InterPro" id="IPR013783">
    <property type="entry name" value="Ig-like_fold"/>
</dbReference>
<dbReference type="GO" id="GO:0005980">
    <property type="term" value="P:glycogen catabolic process"/>
    <property type="evidence" value="ECO:0007669"/>
    <property type="project" value="InterPro"/>
</dbReference>
<dbReference type="GO" id="GO:0004135">
    <property type="term" value="F:amylo-alpha-1,6-glucosidase activity"/>
    <property type="evidence" value="ECO:0007669"/>
    <property type="project" value="InterPro"/>
</dbReference>
<dbReference type="InterPro" id="IPR017853">
    <property type="entry name" value="GH"/>
</dbReference>
<reference evidence="7 8" key="1">
    <citation type="submission" date="2019-01" db="EMBL/GenBank/DDBJ databases">
        <authorList>
            <person name="Brito A."/>
        </authorList>
    </citation>
    <scope>NUCLEOTIDE SEQUENCE [LARGE SCALE GENOMIC DNA]</scope>
    <source>
        <strain evidence="7">1</strain>
    </source>
</reference>
<feature type="region of interest" description="Disordered" evidence="5">
    <location>
        <begin position="1"/>
        <end position="27"/>
    </location>
</feature>
<keyword evidence="8" id="KW-1185">Reference proteome</keyword>
<evidence type="ECO:0000256" key="1">
    <source>
        <dbReference type="ARBA" id="ARBA00008061"/>
    </source>
</evidence>
<name>A0A563VN69_9CYAN</name>
<keyword evidence="2 7" id="KW-0378">Hydrolase</keyword>
<dbReference type="OrthoDB" id="9761875at2"/>
<dbReference type="GO" id="GO:0019156">
    <property type="term" value="F:isoamylase activity"/>
    <property type="evidence" value="ECO:0007669"/>
    <property type="project" value="UniProtKB-ARBA"/>
</dbReference>
<dbReference type="SMART" id="SM00642">
    <property type="entry name" value="Aamy"/>
    <property type="match status" value="1"/>
</dbReference>
<dbReference type="Pfam" id="PF21156">
    <property type="entry name" value="ISOA1-3_C"/>
    <property type="match status" value="1"/>
</dbReference>
<dbReference type="PANTHER" id="PTHR43002">
    <property type="entry name" value="GLYCOGEN DEBRANCHING ENZYME"/>
    <property type="match status" value="1"/>
</dbReference>
<dbReference type="RefSeq" id="WP_144864311.1">
    <property type="nucleotide sequence ID" value="NZ_LR213779.1"/>
</dbReference>